<name>A0ABQ1F1K7_9BACL</name>
<dbReference type="Proteomes" id="UP000615455">
    <property type="component" value="Unassembled WGS sequence"/>
</dbReference>
<protein>
    <submittedName>
        <fullName evidence="1">Uncharacterized protein</fullName>
    </submittedName>
</protein>
<dbReference type="EMBL" id="BMHE01000032">
    <property type="protein sequence ID" value="GFZ96950.1"/>
    <property type="molecule type" value="Genomic_DNA"/>
</dbReference>
<organism evidence="1 2">
    <name type="scientific">Paenibacillus marchantiophytorum</name>
    <dbReference type="NCBI Taxonomy" id="1619310"/>
    <lineage>
        <taxon>Bacteria</taxon>
        <taxon>Bacillati</taxon>
        <taxon>Bacillota</taxon>
        <taxon>Bacilli</taxon>
        <taxon>Bacillales</taxon>
        <taxon>Paenibacillaceae</taxon>
        <taxon>Paenibacillus</taxon>
    </lineage>
</organism>
<keyword evidence="2" id="KW-1185">Reference proteome</keyword>
<evidence type="ECO:0000313" key="1">
    <source>
        <dbReference type="EMBL" id="GFZ96950.1"/>
    </source>
</evidence>
<evidence type="ECO:0000313" key="2">
    <source>
        <dbReference type="Proteomes" id="UP000615455"/>
    </source>
</evidence>
<accession>A0ABQ1F1K7</accession>
<gene>
    <name evidence="1" type="ORF">GCM10008018_49170</name>
</gene>
<comment type="caution">
    <text evidence="1">The sequence shown here is derived from an EMBL/GenBank/DDBJ whole genome shotgun (WGS) entry which is preliminary data.</text>
</comment>
<sequence>MLLQMALGPSIARNTPLTATTIMEKEVLRLAWQLGRWIRPKDVTTNLGVDFRTARKWLHTLVERGCLSPIVRGADVRHYELKAGSFEHL</sequence>
<proteinExistence type="predicted"/>
<reference evidence="2" key="1">
    <citation type="journal article" date="2019" name="Int. J. Syst. Evol. Microbiol.">
        <title>The Global Catalogue of Microorganisms (GCM) 10K type strain sequencing project: providing services to taxonomists for standard genome sequencing and annotation.</title>
        <authorList>
            <consortium name="The Broad Institute Genomics Platform"/>
            <consortium name="The Broad Institute Genome Sequencing Center for Infectious Disease"/>
            <person name="Wu L."/>
            <person name="Ma J."/>
        </authorList>
    </citation>
    <scope>NUCLEOTIDE SEQUENCE [LARGE SCALE GENOMIC DNA]</scope>
    <source>
        <strain evidence="2">CGMCC 1.15043</strain>
    </source>
</reference>